<feature type="domain" description="BTB" evidence="1">
    <location>
        <begin position="44"/>
        <end position="113"/>
    </location>
</feature>
<keyword evidence="3" id="KW-1185">Reference proteome</keyword>
<dbReference type="SUPFAM" id="SSF54695">
    <property type="entry name" value="POZ domain"/>
    <property type="match status" value="1"/>
</dbReference>
<sequence>MDGNDDGNLSGGVLSVYLFRPRRRAPRMDTMSPELVREETLWFSDGTLVLQAETRLFRVSPGVLAAKSPVFQDMLGFPQPQDGESYDGCPLVHLLDSAADTTHFLRAIFHYDYFEPWPARPEFDVVSGVLRLSQKYQVEPLRKRALIHLSRRYPITFDDFGCTDEWDDPIAVANLARHASADWVLPVVLTACAWLEPEKLLSGSLSPSDALLCFRARDLLQTRWSSRILEFLLSPPLELPGCQTPQSCLETRINNRALAETWREEKAIVLYLWHEDTWTEVDFVEEPCGVCREYLTAASQASRRVCWNNLPSLFGLPNWSTLLDQRTAALGYFERAL</sequence>
<evidence type="ECO:0000259" key="1">
    <source>
        <dbReference type="PROSITE" id="PS50097"/>
    </source>
</evidence>
<gene>
    <name evidence="2" type="ORF">MSAN_02258900</name>
</gene>
<accession>A0A8H6XAT0</accession>
<dbReference type="Proteomes" id="UP000623467">
    <property type="component" value="Unassembled WGS sequence"/>
</dbReference>
<dbReference type="EMBL" id="JACAZH010000034">
    <property type="protein sequence ID" value="KAF7337334.1"/>
    <property type="molecule type" value="Genomic_DNA"/>
</dbReference>
<reference evidence="2" key="1">
    <citation type="submission" date="2020-05" db="EMBL/GenBank/DDBJ databases">
        <title>Mycena genomes resolve the evolution of fungal bioluminescence.</title>
        <authorList>
            <person name="Tsai I.J."/>
        </authorList>
    </citation>
    <scope>NUCLEOTIDE SEQUENCE</scope>
    <source>
        <strain evidence="2">160909Yilan</strain>
    </source>
</reference>
<organism evidence="2 3">
    <name type="scientific">Mycena sanguinolenta</name>
    <dbReference type="NCBI Taxonomy" id="230812"/>
    <lineage>
        <taxon>Eukaryota</taxon>
        <taxon>Fungi</taxon>
        <taxon>Dikarya</taxon>
        <taxon>Basidiomycota</taxon>
        <taxon>Agaricomycotina</taxon>
        <taxon>Agaricomycetes</taxon>
        <taxon>Agaricomycetidae</taxon>
        <taxon>Agaricales</taxon>
        <taxon>Marasmiineae</taxon>
        <taxon>Mycenaceae</taxon>
        <taxon>Mycena</taxon>
    </lineage>
</organism>
<dbReference type="OrthoDB" id="2757422at2759"/>
<proteinExistence type="predicted"/>
<dbReference type="InterPro" id="IPR011333">
    <property type="entry name" value="SKP1/BTB/POZ_sf"/>
</dbReference>
<dbReference type="AlphaFoldDB" id="A0A8H6XAT0"/>
<dbReference type="PROSITE" id="PS50097">
    <property type="entry name" value="BTB"/>
    <property type="match status" value="1"/>
</dbReference>
<dbReference type="Gene3D" id="3.30.710.10">
    <property type="entry name" value="Potassium Channel Kv1.1, Chain A"/>
    <property type="match status" value="1"/>
</dbReference>
<evidence type="ECO:0000313" key="3">
    <source>
        <dbReference type="Proteomes" id="UP000623467"/>
    </source>
</evidence>
<name>A0A8H6XAT0_9AGAR</name>
<evidence type="ECO:0000313" key="2">
    <source>
        <dbReference type="EMBL" id="KAF7337334.1"/>
    </source>
</evidence>
<protein>
    <submittedName>
        <fullName evidence="2">BTB domain-containing protein</fullName>
    </submittedName>
</protein>
<dbReference type="InterPro" id="IPR000210">
    <property type="entry name" value="BTB/POZ_dom"/>
</dbReference>
<comment type="caution">
    <text evidence="2">The sequence shown here is derived from an EMBL/GenBank/DDBJ whole genome shotgun (WGS) entry which is preliminary data.</text>
</comment>